<proteinExistence type="predicted"/>
<sequence>MNCAAESLRSLCSYVCFVHCAILSSYHGFNFLCTVSYPKIMVKSDDEEILMEEVYAGHSAQHELRFKP</sequence>
<protein>
    <submittedName>
        <fullName evidence="1">Uncharacterized protein</fullName>
    </submittedName>
</protein>
<dbReference type="EMBL" id="JABWDY010042768">
    <property type="protein sequence ID" value="KAF5176414.1"/>
    <property type="molecule type" value="Genomic_DNA"/>
</dbReference>
<name>A0A7J6UUY6_THATH</name>
<comment type="caution">
    <text evidence="1">The sequence shown here is derived from an EMBL/GenBank/DDBJ whole genome shotgun (WGS) entry which is preliminary data.</text>
</comment>
<reference evidence="1 2" key="1">
    <citation type="submission" date="2020-06" db="EMBL/GenBank/DDBJ databases">
        <title>Transcriptomic and genomic resources for Thalictrum thalictroides and T. hernandezii: Facilitating candidate gene discovery in an emerging model plant lineage.</title>
        <authorList>
            <person name="Arias T."/>
            <person name="Riano-Pachon D.M."/>
            <person name="Di Stilio V.S."/>
        </authorList>
    </citation>
    <scope>NUCLEOTIDE SEQUENCE [LARGE SCALE GENOMIC DNA]</scope>
    <source>
        <strain evidence="2">cv. WT478/WT964</strain>
        <tissue evidence="1">Leaves</tissue>
    </source>
</reference>
<evidence type="ECO:0000313" key="1">
    <source>
        <dbReference type="EMBL" id="KAF5176414.1"/>
    </source>
</evidence>
<evidence type="ECO:0000313" key="2">
    <source>
        <dbReference type="Proteomes" id="UP000554482"/>
    </source>
</evidence>
<organism evidence="1 2">
    <name type="scientific">Thalictrum thalictroides</name>
    <name type="common">Rue-anemone</name>
    <name type="synonym">Anemone thalictroides</name>
    <dbReference type="NCBI Taxonomy" id="46969"/>
    <lineage>
        <taxon>Eukaryota</taxon>
        <taxon>Viridiplantae</taxon>
        <taxon>Streptophyta</taxon>
        <taxon>Embryophyta</taxon>
        <taxon>Tracheophyta</taxon>
        <taxon>Spermatophyta</taxon>
        <taxon>Magnoliopsida</taxon>
        <taxon>Ranunculales</taxon>
        <taxon>Ranunculaceae</taxon>
        <taxon>Thalictroideae</taxon>
        <taxon>Thalictrum</taxon>
    </lineage>
</organism>
<keyword evidence="2" id="KW-1185">Reference proteome</keyword>
<dbReference type="AlphaFoldDB" id="A0A7J6UUY6"/>
<dbReference type="Proteomes" id="UP000554482">
    <property type="component" value="Unassembled WGS sequence"/>
</dbReference>
<accession>A0A7J6UUY6</accession>
<gene>
    <name evidence="1" type="ORF">FRX31_033999</name>
</gene>